<feature type="compositionally biased region" description="Low complexity" evidence="2">
    <location>
        <begin position="21"/>
        <end position="43"/>
    </location>
</feature>
<dbReference type="AlphaFoldDB" id="A0A9W4U932"/>
<keyword evidence="4" id="KW-1185">Reference proteome</keyword>
<reference evidence="3" key="1">
    <citation type="submission" date="2023-01" db="EMBL/GenBank/DDBJ databases">
        <authorList>
            <person name="Van Ghelder C."/>
            <person name="Rancurel C."/>
        </authorList>
    </citation>
    <scope>NUCLEOTIDE SEQUENCE</scope>
    <source>
        <strain evidence="3">CNCM I-4278</strain>
    </source>
</reference>
<feature type="compositionally biased region" description="Acidic residues" evidence="2">
    <location>
        <begin position="74"/>
        <end position="86"/>
    </location>
</feature>
<dbReference type="Proteomes" id="UP001152607">
    <property type="component" value="Unassembled WGS sequence"/>
</dbReference>
<evidence type="ECO:0000313" key="4">
    <source>
        <dbReference type="Proteomes" id="UP001152607"/>
    </source>
</evidence>
<protein>
    <submittedName>
        <fullName evidence="3">Uncharacterized protein</fullName>
    </submittedName>
</protein>
<feature type="region of interest" description="Disordered" evidence="2">
    <location>
        <begin position="185"/>
        <end position="227"/>
    </location>
</feature>
<dbReference type="EMBL" id="CAOQHR010000002">
    <property type="protein sequence ID" value="CAI6317474.1"/>
    <property type="molecule type" value="Genomic_DNA"/>
</dbReference>
<accession>A0A9W4U932</accession>
<proteinExistence type="predicted"/>
<comment type="caution">
    <text evidence="3">The sequence shown here is derived from an EMBL/GenBank/DDBJ whole genome shotgun (WGS) entry which is preliminary data.</text>
</comment>
<evidence type="ECO:0000256" key="1">
    <source>
        <dbReference type="SAM" id="Coils"/>
    </source>
</evidence>
<gene>
    <name evidence="3" type="ORF">PDIGIT_LOCUS3463</name>
</gene>
<feature type="coiled-coil region" evidence="1">
    <location>
        <begin position="385"/>
        <end position="419"/>
    </location>
</feature>
<feature type="compositionally biased region" description="Polar residues" evidence="2">
    <location>
        <begin position="10"/>
        <end position="20"/>
    </location>
</feature>
<evidence type="ECO:0000256" key="2">
    <source>
        <dbReference type="SAM" id="MobiDB-lite"/>
    </source>
</evidence>
<name>A0A9W4U932_9PLEO</name>
<keyword evidence="1" id="KW-0175">Coiled coil</keyword>
<feature type="compositionally biased region" description="Basic and acidic residues" evidence="2">
    <location>
        <begin position="87"/>
        <end position="97"/>
    </location>
</feature>
<feature type="region of interest" description="Disordered" evidence="2">
    <location>
        <begin position="1"/>
        <end position="137"/>
    </location>
</feature>
<sequence length="728" mass="83214">MTTSNHDESNTSGHTYGNMNATSDQSQTTMTTNTNNNDATQSTPNHPPAQKYPANDRRSKKNKSRRYVPFAIPEDYEELEDSEESEAEGHQLDEKANKSPPDQPGPEQAHQTQDDSENSQDNMEEGEKPQDPTSIETYLDTDPIEKSEPYDPTSNTLFPELTSAWGWNGSSNKHTRIPYNTIAFKPTNGIRLPPRIESNSKSGNEDEKPQKTTTLFGKDNPPTHERYRPSLWSRALRMDWRLSQSNSGDPASSNKNVKMNHGIIRTPKFVATCEDVEIGINRRNESRVIQLKPRLERVHIPESIQEESLARPSNYGKKILPFSEDLLDHQFYDKIKPEQKEDAAYMNWVAQKLSASLKTSVGNYRDVHWSYEKVLESMRNDKLQYENESIANADLHRQIAELKTELNQKDHTIAALKETRESDLKELHKEFDRERSNFAGMFGAIDSNIRNKRKEIPELSNELTEMQNTTKKVQEGMEIILNVQEQILSRRWEYTQRLETELREIKRDTEASIKQAYLYIAQNTGDAKIARLNHRKGLIEGRYLATSNKTIRQAYVVSSESVRAHYNGEIAKVYKTILSEIEESVGVGSLLRGILYGVNFEKSMQADNYTSPQWDRKVIDVLAWGIGKLARSYYKQGQLKEHMPDIFKKGSPSCILHPEHGIDGGKKDPESFHGIMLRAFNDKTNEEIVPPIPTLGELLLQPLYDPEQLEKIIEAVSLKEEECYAAGR</sequence>
<organism evidence="3 4">
    <name type="scientific">Periconia digitata</name>
    <dbReference type="NCBI Taxonomy" id="1303443"/>
    <lineage>
        <taxon>Eukaryota</taxon>
        <taxon>Fungi</taxon>
        <taxon>Dikarya</taxon>
        <taxon>Ascomycota</taxon>
        <taxon>Pezizomycotina</taxon>
        <taxon>Dothideomycetes</taxon>
        <taxon>Pleosporomycetidae</taxon>
        <taxon>Pleosporales</taxon>
        <taxon>Massarineae</taxon>
        <taxon>Periconiaceae</taxon>
        <taxon>Periconia</taxon>
    </lineage>
</organism>
<feature type="compositionally biased region" description="Acidic residues" evidence="2">
    <location>
        <begin position="114"/>
        <end position="124"/>
    </location>
</feature>
<evidence type="ECO:0000313" key="3">
    <source>
        <dbReference type="EMBL" id="CAI6317474.1"/>
    </source>
</evidence>